<accession>A0A5C6S1R6</accession>
<evidence type="ECO:0000256" key="1">
    <source>
        <dbReference type="SAM" id="MobiDB-lite"/>
    </source>
</evidence>
<dbReference type="RefSeq" id="WP_147098404.1">
    <property type="nucleotide sequence ID" value="NZ_JBHUFH010000012.1"/>
</dbReference>
<protein>
    <submittedName>
        <fullName evidence="2">Uncharacterized protein</fullName>
    </submittedName>
</protein>
<evidence type="ECO:0000313" key="3">
    <source>
        <dbReference type="Proteomes" id="UP000321562"/>
    </source>
</evidence>
<feature type="region of interest" description="Disordered" evidence="1">
    <location>
        <begin position="84"/>
        <end position="104"/>
    </location>
</feature>
<evidence type="ECO:0000313" key="2">
    <source>
        <dbReference type="EMBL" id="TXB68529.1"/>
    </source>
</evidence>
<dbReference type="EMBL" id="VOPL01000004">
    <property type="protein sequence ID" value="TXB68529.1"/>
    <property type="molecule type" value="Genomic_DNA"/>
</dbReference>
<dbReference type="OrthoDB" id="4078667at1224"/>
<gene>
    <name evidence="2" type="ORF">FQV27_11085</name>
</gene>
<name>A0A5C6S1R6_9RHOB</name>
<keyword evidence="3" id="KW-1185">Reference proteome</keyword>
<dbReference type="AlphaFoldDB" id="A0A5C6S1R6"/>
<proteinExistence type="predicted"/>
<comment type="caution">
    <text evidence="2">The sequence shown here is derived from an EMBL/GenBank/DDBJ whole genome shotgun (WGS) entry which is preliminary data.</text>
</comment>
<organism evidence="2 3">
    <name type="scientific">Paracoccus aurantiacus</name>
    <dbReference type="NCBI Taxonomy" id="2599412"/>
    <lineage>
        <taxon>Bacteria</taxon>
        <taxon>Pseudomonadati</taxon>
        <taxon>Pseudomonadota</taxon>
        <taxon>Alphaproteobacteria</taxon>
        <taxon>Rhodobacterales</taxon>
        <taxon>Paracoccaceae</taxon>
        <taxon>Paracoccus</taxon>
    </lineage>
</organism>
<sequence>MSEDVLIYVIDPSPASPALRVTLKAARQTSGGHLFIVPNDAIAMPDGTQTEGARVIRSRRDLAPIAATLSASDSLFASAWFSGKDASDRAGDGESWDAKGFECP</sequence>
<feature type="compositionally biased region" description="Basic and acidic residues" evidence="1">
    <location>
        <begin position="85"/>
        <end position="104"/>
    </location>
</feature>
<reference evidence="2 3" key="1">
    <citation type="submission" date="2019-08" db="EMBL/GenBank/DDBJ databases">
        <authorList>
            <person name="Ye J."/>
        </authorList>
    </citation>
    <scope>NUCLEOTIDE SEQUENCE [LARGE SCALE GENOMIC DNA]</scope>
    <source>
        <strain evidence="2 3">TK008</strain>
    </source>
</reference>
<dbReference type="Proteomes" id="UP000321562">
    <property type="component" value="Unassembled WGS sequence"/>
</dbReference>